<dbReference type="Proteomes" id="UP000232638">
    <property type="component" value="Chromosome"/>
</dbReference>
<sequence length="345" mass="38546">MRVLLAGIFKQGHLAASYRCAFESLGHDVIAFDVEAHRTDLDWWLRSRVGHRLSIGLQWARRAGSLRYNQALEAVTGEQRPDLVLAFNGECVMPETVCNIRRRGVRFVIFHADNPMPPHYNARPETLEAASACDAFLIWSPALVVKLRAMGIPAGFLAFGWDESVFPFQGFPAVSDGDVAFVGGWDPRREAFLTEVARHFNLKIWGPPYWGQRSRRNGAARRCWQGRALDGREAAAVFARARINLNVLRPQHYVDGAADGVIMRTFEVPGAGGFLLATRSGGATTLFPEGESAGYFNDIDECLTQIEYYLVHDRERTAAACRAHALVDARHHYTHRVTDLLALID</sequence>
<proteinExistence type="predicted"/>
<evidence type="ECO:0000313" key="3">
    <source>
        <dbReference type="Proteomes" id="UP000232638"/>
    </source>
</evidence>
<keyword evidence="3" id="KW-1185">Reference proteome</keyword>
<evidence type="ECO:0000259" key="1">
    <source>
        <dbReference type="Pfam" id="PF13524"/>
    </source>
</evidence>
<dbReference type="KEGG" id="tsy:THSYN_24905"/>
<dbReference type="Pfam" id="PF13524">
    <property type="entry name" value="Glyco_trans_1_2"/>
    <property type="match status" value="1"/>
</dbReference>
<evidence type="ECO:0000313" key="2">
    <source>
        <dbReference type="EMBL" id="AUB83863.1"/>
    </source>
</evidence>
<dbReference type="InterPro" id="IPR055259">
    <property type="entry name" value="YkvP/CgeB_Glyco_trans-like"/>
</dbReference>
<name>A0A2K8UE35_9GAMM</name>
<dbReference type="AlphaFoldDB" id="A0A2K8UE35"/>
<dbReference type="EMBL" id="CP020370">
    <property type="protein sequence ID" value="AUB83863.1"/>
    <property type="molecule type" value="Genomic_DNA"/>
</dbReference>
<protein>
    <recommendedName>
        <fullName evidence="1">Spore protein YkvP/CgeB glycosyl transferase-like domain-containing protein</fullName>
    </recommendedName>
</protein>
<feature type="domain" description="Spore protein YkvP/CgeB glycosyl transferase-like" evidence="1">
    <location>
        <begin position="189"/>
        <end position="342"/>
    </location>
</feature>
<gene>
    <name evidence="2" type="ORF">THSYN_24905</name>
</gene>
<organism evidence="2 3">
    <name type="scientific">Candidatus Thiodictyon syntrophicum</name>
    <dbReference type="NCBI Taxonomy" id="1166950"/>
    <lineage>
        <taxon>Bacteria</taxon>
        <taxon>Pseudomonadati</taxon>
        <taxon>Pseudomonadota</taxon>
        <taxon>Gammaproteobacteria</taxon>
        <taxon>Chromatiales</taxon>
        <taxon>Chromatiaceae</taxon>
        <taxon>Thiodictyon</taxon>
    </lineage>
</organism>
<reference evidence="2 3" key="1">
    <citation type="submission" date="2017-03" db="EMBL/GenBank/DDBJ databases">
        <title>Complete genome sequence of Candidatus 'Thiodictyon syntrophicum' sp. nov. strain Cad16T, a photolithoautotroph purple sulfur bacterium isolated from an alpine meromictic lake.</title>
        <authorList>
            <person name="Luedin S.M."/>
            <person name="Pothier J.F."/>
            <person name="Danza F."/>
            <person name="Storelli N."/>
            <person name="Wittwer M."/>
            <person name="Tonolla M."/>
        </authorList>
    </citation>
    <scope>NUCLEOTIDE SEQUENCE [LARGE SCALE GENOMIC DNA]</scope>
    <source>
        <strain evidence="2 3">Cad16T</strain>
    </source>
</reference>
<accession>A0A2K8UE35</accession>